<accession>A0ABT6UTU2</accession>
<sequence>MPSVEIGKNVFVTQAEALQATSERLGNEFEESVRMIMTTSGRVIVSGMGKSGIIGNKIAATLASTGTPSFAVHPAEAYHGDLGMFTKGDVAILISYSGETEEVIRLIPSLKHFGVKIIALVGNPSSTLGKNSDLVLDVGVDREACPNNLAPTTSTTVTLAMGDALAVALIERRHFMPQDFAVFHPGGSLGRRLLTRVRDVMHSPVPCNIPTNSLREVIMTITQGGLGLTVIADNGTIQGLITDGDLRRSLFDNQGLNGVTGGDIMTRTPMTVNENEMFSAAENTMLKANITSLLVVDDNGILAGVLKLQDARKII</sequence>
<dbReference type="InterPro" id="IPR035474">
    <property type="entry name" value="SIS_Kpsf"/>
</dbReference>
<dbReference type="Gene3D" id="3.40.50.10490">
    <property type="entry name" value="Glucose-6-phosphate isomerase like protein, domain 1"/>
    <property type="match status" value="1"/>
</dbReference>
<dbReference type="Proteomes" id="UP001229025">
    <property type="component" value="Unassembled WGS sequence"/>
</dbReference>
<evidence type="ECO:0000256" key="2">
    <source>
        <dbReference type="ARBA" id="ARBA00022737"/>
    </source>
</evidence>
<comment type="similarity">
    <text evidence="1 4">Belongs to the SIS family. GutQ/KpsF subfamily.</text>
</comment>
<dbReference type="Pfam" id="PF01380">
    <property type="entry name" value="SIS"/>
    <property type="match status" value="1"/>
</dbReference>
<dbReference type="GO" id="GO:0016853">
    <property type="term" value="F:isomerase activity"/>
    <property type="evidence" value="ECO:0007669"/>
    <property type="project" value="UniProtKB-KW"/>
</dbReference>
<dbReference type="InterPro" id="IPR001347">
    <property type="entry name" value="SIS_dom"/>
</dbReference>
<protein>
    <recommendedName>
        <fullName evidence="4">Arabinose 5-phosphate isomerase</fullName>
        <shortName evidence="4">API</shortName>
        <ecNumber evidence="4">5.3.1.13</ecNumber>
    </recommendedName>
</protein>
<evidence type="ECO:0000256" key="1">
    <source>
        <dbReference type="ARBA" id="ARBA00008165"/>
    </source>
</evidence>
<dbReference type="PANTHER" id="PTHR42745">
    <property type="match status" value="1"/>
</dbReference>
<evidence type="ECO:0000313" key="9">
    <source>
        <dbReference type="Proteomes" id="UP001229025"/>
    </source>
</evidence>
<dbReference type="InterPro" id="IPR046342">
    <property type="entry name" value="CBS_dom_sf"/>
</dbReference>
<evidence type="ECO:0000313" key="8">
    <source>
        <dbReference type="EMBL" id="MDI5886130.1"/>
    </source>
</evidence>
<comment type="caution">
    <text evidence="8">The sequence shown here is derived from an EMBL/GenBank/DDBJ whole genome shotgun (WGS) entry which is preliminary data.</text>
</comment>
<evidence type="ECO:0000259" key="6">
    <source>
        <dbReference type="PROSITE" id="PS51371"/>
    </source>
</evidence>
<feature type="domain" description="CBS" evidence="6">
    <location>
        <begin position="201"/>
        <end position="256"/>
    </location>
</feature>
<dbReference type="SUPFAM" id="SSF54631">
    <property type="entry name" value="CBS-domain pair"/>
    <property type="match status" value="1"/>
</dbReference>
<dbReference type="RefSeq" id="WP_284727658.1">
    <property type="nucleotide sequence ID" value="NZ_JASCSA010000029.1"/>
</dbReference>
<dbReference type="InterPro" id="IPR004800">
    <property type="entry name" value="KdsD/KpsF-type"/>
</dbReference>
<feature type="domain" description="CBS" evidence="6">
    <location>
        <begin position="265"/>
        <end position="315"/>
    </location>
</feature>
<dbReference type="InterPro" id="IPR046348">
    <property type="entry name" value="SIS_dom_sf"/>
</dbReference>
<dbReference type="CDD" id="cd04604">
    <property type="entry name" value="CBS_pair_SIS_assoc"/>
    <property type="match status" value="1"/>
</dbReference>
<reference evidence="8 9" key="1">
    <citation type="submission" date="2023-04" db="EMBL/GenBank/DDBJ databases">
        <authorList>
            <person name="Otstavnykh N."/>
            <person name="Seitkalieva A."/>
            <person name="Bystritskaya E."/>
        </authorList>
    </citation>
    <scope>NUCLEOTIDE SEQUENCE [LARGE SCALE GENOMIC DNA]</scope>
    <source>
        <strain evidence="8 9">NRIC 0815</strain>
    </source>
</reference>
<dbReference type="InterPro" id="IPR050986">
    <property type="entry name" value="GutQ/KpsF_isomerases"/>
</dbReference>
<dbReference type="PROSITE" id="PS51371">
    <property type="entry name" value="CBS"/>
    <property type="match status" value="2"/>
</dbReference>
<evidence type="ECO:0000256" key="3">
    <source>
        <dbReference type="ARBA" id="ARBA00023122"/>
    </source>
</evidence>
<feature type="domain" description="SIS" evidence="7">
    <location>
        <begin position="32"/>
        <end position="175"/>
    </location>
</feature>
<dbReference type="Pfam" id="PF00571">
    <property type="entry name" value="CBS"/>
    <property type="match status" value="2"/>
</dbReference>
<dbReference type="EMBL" id="JASCSA010000029">
    <property type="protein sequence ID" value="MDI5886130.1"/>
    <property type="molecule type" value="Genomic_DNA"/>
</dbReference>
<dbReference type="PIRSF" id="PIRSF004692">
    <property type="entry name" value="KdsD_KpsF"/>
    <property type="match status" value="1"/>
</dbReference>
<keyword evidence="2" id="KW-0677">Repeat</keyword>
<comment type="catalytic activity">
    <reaction evidence="4">
        <text>D-arabinose 5-phosphate = D-ribulose 5-phosphate</text>
        <dbReference type="Rhea" id="RHEA:23104"/>
        <dbReference type="ChEBI" id="CHEBI:57693"/>
        <dbReference type="ChEBI" id="CHEBI:58121"/>
        <dbReference type="EC" id="5.3.1.13"/>
    </reaction>
</comment>
<dbReference type="Gene3D" id="3.10.580.10">
    <property type="entry name" value="CBS-domain"/>
    <property type="match status" value="1"/>
</dbReference>
<keyword evidence="9" id="KW-1185">Reference proteome</keyword>
<dbReference type="PROSITE" id="PS51464">
    <property type="entry name" value="SIS"/>
    <property type="match status" value="1"/>
</dbReference>
<name>A0ABT6UTU2_9GAMM</name>
<dbReference type="CDD" id="cd05014">
    <property type="entry name" value="SIS_Kpsf"/>
    <property type="match status" value="1"/>
</dbReference>
<keyword evidence="3 5" id="KW-0129">CBS domain</keyword>
<reference evidence="9" key="2">
    <citation type="submission" date="2023-07" db="EMBL/GenBank/DDBJ databases">
        <title>Genome-based characterization of strain KMM 296 and proposal for reclassification of Cobetia litoralis and Cobetia pacifica, and emended description of the species Cobetia amphilecti and Cobetia marina.</title>
        <authorList>
            <person name="Balabanova L."/>
            <person name="Nedashkovskaya O."/>
        </authorList>
    </citation>
    <scope>NUCLEOTIDE SEQUENCE [LARGE SCALE GENOMIC DNA]</scope>
    <source>
        <strain evidence="9">NRIC 0815</strain>
    </source>
</reference>
<evidence type="ECO:0000259" key="7">
    <source>
        <dbReference type="PROSITE" id="PS51464"/>
    </source>
</evidence>
<dbReference type="EC" id="5.3.1.13" evidence="4"/>
<dbReference type="PANTHER" id="PTHR42745:SF1">
    <property type="entry name" value="ARABINOSE 5-PHOSPHATE ISOMERASE KDSD"/>
    <property type="match status" value="1"/>
</dbReference>
<gene>
    <name evidence="8" type="ORF">QLT01_17440</name>
</gene>
<organism evidence="8 9">
    <name type="scientific">Cobetia amphilecti</name>
    <dbReference type="NCBI Taxonomy" id="1055104"/>
    <lineage>
        <taxon>Bacteria</taxon>
        <taxon>Pseudomonadati</taxon>
        <taxon>Pseudomonadota</taxon>
        <taxon>Gammaproteobacteria</taxon>
        <taxon>Oceanospirillales</taxon>
        <taxon>Halomonadaceae</taxon>
        <taxon>Cobetia</taxon>
    </lineage>
</organism>
<evidence type="ECO:0000256" key="4">
    <source>
        <dbReference type="PIRNR" id="PIRNR004692"/>
    </source>
</evidence>
<evidence type="ECO:0000256" key="5">
    <source>
        <dbReference type="PROSITE-ProRule" id="PRU00703"/>
    </source>
</evidence>
<dbReference type="SUPFAM" id="SSF53697">
    <property type="entry name" value="SIS domain"/>
    <property type="match status" value="1"/>
</dbReference>
<proteinExistence type="inferred from homology"/>
<keyword evidence="4 8" id="KW-0413">Isomerase</keyword>
<dbReference type="NCBIfam" id="TIGR00393">
    <property type="entry name" value="kpsF"/>
    <property type="match status" value="1"/>
</dbReference>
<dbReference type="InterPro" id="IPR000644">
    <property type="entry name" value="CBS_dom"/>
</dbReference>